<gene>
    <name evidence="6" type="ORF">LY89DRAFT_678428</name>
</gene>
<dbReference type="EC" id="3.1.1.47" evidence="1"/>
<name>A0A132B4A8_MOLSC</name>
<dbReference type="InParanoid" id="A0A132B4A8"/>
<feature type="chain" id="PRO_5007287830" description="1-alkyl-2-acetylglycerophosphocholine esterase" evidence="5">
    <location>
        <begin position="25"/>
        <end position="429"/>
    </location>
</feature>
<dbReference type="KEGG" id="psco:LY89DRAFT_678428"/>
<reference evidence="6 7" key="1">
    <citation type="submission" date="2015-10" db="EMBL/GenBank/DDBJ databases">
        <title>Full genome of DAOMC 229536 Phialocephala scopiformis, a fungal endophyte of spruce producing the potent anti-insectan compound rugulosin.</title>
        <authorList>
            <consortium name="DOE Joint Genome Institute"/>
            <person name="Walker A.K."/>
            <person name="Frasz S.L."/>
            <person name="Seifert K.A."/>
            <person name="Miller J.D."/>
            <person name="Mondo S.J."/>
            <person name="Labutti K."/>
            <person name="Lipzen A."/>
            <person name="Dockter R."/>
            <person name="Kennedy M."/>
            <person name="Grigoriev I.V."/>
            <person name="Spatafora J.W."/>
        </authorList>
    </citation>
    <scope>NUCLEOTIDE SEQUENCE [LARGE SCALE GENOMIC DNA]</scope>
    <source>
        <strain evidence="6 7">CBS 120377</strain>
    </source>
</reference>
<dbReference type="SUPFAM" id="SSF53474">
    <property type="entry name" value="alpha/beta-Hydrolases"/>
    <property type="match status" value="1"/>
</dbReference>
<dbReference type="AlphaFoldDB" id="A0A132B4A8"/>
<dbReference type="Gene3D" id="3.40.50.1820">
    <property type="entry name" value="alpha/beta hydrolase"/>
    <property type="match status" value="1"/>
</dbReference>
<keyword evidence="5" id="KW-0732">Signal</keyword>
<dbReference type="InterPro" id="IPR029058">
    <property type="entry name" value="AB_hydrolase_fold"/>
</dbReference>
<organism evidence="6 7">
    <name type="scientific">Mollisia scopiformis</name>
    <name type="common">Conifer needle endophyte fungus</name>
    <name type="synonym">Phialocephala scopiformis</name>
    <dbReference type="NCBI Taxonomy" id="149040"/>
    <lineage>
        <taxon>Eukaryota</taxon>
        <taxon>Fungi</taxon>
        <taxon>Dikarya</taxon>
        <taxon>Ascomycota</taxon>
        <taxon>Pezizomycotina</taxon>
        <taxon>Leotiomycetes</taxon>
        <taxon>Helotiales</taxon>
        <taxon>Mollisiaceae</taxon>
        <taxon>Mollisia</taxon>
    </lineage>
</organism>
<keyword evidence="3" id="KW-0442">Lipid degradation</keyword>
<proteinExistence type="predicted"/>
<protein>
    <recommendedName>
        <fullName evidence="1">1-alkyl-2-acetylglycerophosphocholine esterase</fullName>
        <ecNumber evidence="1">3.1.1.47</ecNumber>
    </recommendedName>
</protein>
<sequence length="429" mass="46923">MWSNQALISKLLIVTATFLSTVVAQFGLGGIPLQPASPPVLTANKTGPYNVGVRQDSYMSQSRNLTRYWWYPAQAVNDSTPFVSAGGIQGESVLNAPVDSSGGPYPLILFSPGLGAYADAYYFYVQNLASHGYVVVSLEHYDTKSALPTSDLPLRALAEVYQSEDQGSDAVEVTYTEWFRSTQFALTYRAQEIKAGLLTALLHISRSSSPFFGAVDITNIGMSGHSLGAFYTLLVGGGMPIFCDYNMTAAELDPDTYNITEISPCAFPARHNLSGPFELENATIKAIIPLAAPMFIQESQLARAASKMHVPMMVLTGDDLQEESTRTPQRTVYENSKGESYWVMVTNTSHYLVGDAYQLNPTFSLSLPAKDRAEFLGKAEVYMTYSAAFFDLYLKGNKSAKLTMKGGISSPYLAEFDYHTSKISKKVPQ</sequence>
<dbReference type="EMBL" id="KQ947443">
    <property type="protein sequence ID" value="KUJ06849.1"/>
    <property type="molecule type" value="Genomic_DNA"/>
</dbReference>
<dbReference type="Proteomes" id="UP000070700">
    <property type="component" value="Unassembled WGS sequence"/>
</dbReference>
<dbReference type="GO" id="GO:0003847">
    <property type="term" value="F:1-alkyl-2-acetylglycerophosphocholine esterase activity"/>
    <property type="evidence" value="ECO:0007669"/>
    <property type="project" value="UniProtKB-EC"/>
</dbReference>
<dbReference type="PANTHER" id="PTHR10272:SF0">
    <property type="entry name" value="PLATELET-ACTIVATING FACTOR ACETYLHYDROLASE"/>
    <property type="match status" value="1"/>
</dbReference>
<keyword evidence="4" id="KW-0443">Lipid metabolism</keyword>
<evidence type="ECO:0000313" key="7">
    <source>
        <dbReference type="Proteomes" id="UP000070700"/>
    </source>
</evidence>
<keyword evidence="7" id="KW-1185">Reference proteome</keyword>
<accession>A0A132B4A8</accession>
<dbReference type="Pfam" id="PF03403">
    <property type="entry name" value="PAF-AH_p_II"/>
    <property type="match status" value="1"/>
</dbReference>
<dbReference type="RefSeq" id="XP_018061204.1">
    <property type="nucleotide sequence ID" value="XM_018213743.1"/>
</dbReference>
<evidence type="ECO:0000256" key="5">
    <source>
        <dbReference type="SAM" id="SignalP"/>
    </source>
</evidence>
<evidence type="ECO:0000256" key="1">
    <source>
        <dbReference type="ARBA" id="ARBA00013201"/>
    </source>
</evidence>
<evidence type="ECO:0000256" key="2">
    <source>
        <dbReference type="ARBA" id="ARBA00022801"/>
    </source>
</evidence>
<dbReference type="GeneID" id="28823469"/>
<feature type="signal peptide" evidence="5">
    <location>
        <begin position="1"/>
        <end position="24"/>
    </location>
</feature>
<evidence type="ECO:0000256" key="3">
    <source>
        <dbReference type="ARBA" id="ARBA00022963"/>
    </source>
</evidence>
<keyword evidence="2 6" id="KW-0378">Hydrolase</keyword>
<evidence type="ECO:0000313" key="6">
    <source>
        <dbReference type="EMBL" id="KUJ06849.1"/>
    </source>
</evidence>
<dbReference type="PANTHER" id="PTHR10272">
    <property type="entry name" value="PLATELET-ACTIVATING FACTOR ACETYLHYDROLASE"/>
    <property type="match status" value="1"/>
</dbReference>
<dbReference type="OrthoDB" id="2363873at2759"/>
<dbReference type="GO" id="GO:0016042">
    <property type="term" value="P:lipid catabolic process"/>
    <property type="evidence" value="ECO:0007669"/>
    <property type="project" value="UniProtKB-KW"/>
</dbReference>
<evidence type="ECO:0000256" key="4">
    <source>
        <dbReference type="ARBA" id="ARBA00023098"/>
    </source>
</evidence>